<dbReference type="EMBL" id="JRLY01000002">
    <property type="protein sequence ID" value="KGO94413.1"/>
    <property type="molecule type" value="Genomic_DNA"/>
</dbReference>
<dbReference type="Pfam" id="PF10566">
    <property type="entry name" value="Glyco_hydro_97"/>
    <property type="match status" value="1"/>
</dbReference>
<name>A0A0A2MSG5_9FLAO</name>
<dbReference type="InterPro" id="IPR029483">
    <property type="entry name" value="GH97_C"/>
</dbReference>
<keyword evidence="5" id="KW-0326">Glycosidase</keyword>
<evidence type="ECO:0000256" key="2">
    <source>
        <dbReference type="ARBA" id="ARBA00011245"/>
    </source>
</evidence>
<dbReference type="InterPro" id="IPR052720">
    <property type="entry name" value="Glycosyl_hydrolase_97"/>
</dbReference>
<dbReference type="STRING" id="1121898.GCA_000422725_01423"/>
<dbReference type="InterPro" id="IPR019563">
    <property type="entry name" value="GH97_catalytic"/>
</dbReference>
<reference evidence="10 11" key="1">
    <citation type="submission" date="2013-09" db="EMBL/GenBank/DDBJ databases">
        <authorList>
            <person name="Zeng Z."/>
            <person name="Chen C."/>
        </authorList>
    </citation>
    <scope>NUCLEOTIDE SEQUENCE [LARGE SCALE GENOMIC DNA]</scope>
    <source>
        <strain evidence="10 11">WB 4.1-42</strain>
    </source>
</reference>
<dbReference type="Pfam" id="PF14508">
    <property type="entry name" value="GH97_N"/>
    <property type="match status" value="1"/>
</dbReference>
<keyword evidence="6" id="KW-0732">Signal</keyword>
<dbReference type="Pfam" id="PF14509">
    <property type="entry name" value="GH97_C"/>
    <property type="match status" value="1"/>
</dbReference>
<dbReference type="GO" id="GO:0016798">
    <property type="term" value="F:hydrolase activity, acting on glycosyl bonds"/>
    <property type="evidence" value="ECO:0007669"/>
    <property type="project" value="UniProtKB-KW"/>
</dbReference>
<dbReference type="PROSITE" id="PS51257">
    <property type="entry name" value="PROKAR_LIPOPROTEIN"/>
    <property type="match status" value="1"/>
</dbReference>
<dbReference type="InterPro" id="IPR013780">
    <property type="entry name" value="Glyco_hydro_b"/>
</dbReference>
<dbReference type="InterPro" id="IPR014718">
    <property type="entry name" value="GH-type_carb-bd"/>
</dbReference>
<dbReference type="Gene3D" id="2.70.98.10">
    <property type="match status" value="1"/>
</dbReference>
<evidence type="ECO:0000313" key="11">
    <source>
        <dbReference type="Proteomes" id="UP000030111"/>
    </source>
</evidence>
<dbReference type="InterPro" id="IPR029486">
    <property type="entry name" value="GH97_N"/>
</dbReference>
<evidence type="ECO:0000259" key="7">
    <source>
        <dbReference type="Pfam" id="PF10566"/>
    </source>
</evidence>
<dbReference type="RefSeq" id="WP_026990305.1">
    <property type="nucleotide sequence ID" value="NZ_AUGP01000017.1"/>
</dbReference>
<evidence type="ECO:0000256" key="1">
    <source>
        <dbReference type="ARBA" id="ARBA00001913"/>
    </source>
</evidence>
<protein>
    <submittedName>
        <fullName evidence="10">Alpha-glucosidase</fullName>
    </submittedName>
</protein>
<sequence>MMKNYFCGALLIALAACSSSNSKTADNVSSPDGKLTVDFGVTKKQQAYYVVKRNKEVVIDTSMIGLVRKDENFFENLSVASVSDEEKISDSYSLLHGKKKEVTYKANQKTLHLENKNGKKLDVIFNVSNDGFAFKYKFPEKSDDVKYITEEKTAYNFKPSAKAWLQPMSKAKSGWEQCNPGYEEYYQMDVPVSAKSPIGEGWVYPALFKEGDTWIAVSETGLGRTYCGTHLAYDDAAKGMKVVFAQPKEVFAEGAALNPEAKLPWETPWRIVAIGDLATVTNSTLGTDLADKAVSNDTAYINPGIASWSWAILKDDSVNYNTTKEFIDYAADMKWPYCLIDAGWDTRIGEPKVKELIAYAKGKNVKLILWYNSAGSWNTVKYTPKDKFLTKESRDAEFKKLHDWGIAGVKVDFFGGDGQSMIAYYHDILDSALKNQILINFHGATLPRGWQRTYPNLMTAEAIKGFEFISFEQNVADQAPAHCAMLPFTRNLYEPMDFTPMALDTIPNINRRSTSAFELALPTLFLSGIQHLAEIPQGMAKMPDYVKTYLQDIHTNWDESKLLAGFPGKDVVMARRKGNVWFITGINGENKAKDIAIDLSFIKKDGYMITDGATALFDKTTVKPGKTTIKLKPYGGFVMKF</sequence>
<dbReference type="AlphaFoldDB" id="A0A0A2MSG5"/>
<dbReference type="PANTHER" id="PTHR35803:SF2">
    <property type="entry name" value="RETAINING ALPHA-GALACTOSIDASE"/>
    <property type="match status" value="1"/>
</dbReference>
<dbReference type="InterPro" id="IPR013785">
    <property type="entry name" value="Aldolase_TIM"/>
</dbReference>
<organism evidence="10 11">
    <name type="scientific">Flavobacterium subsaxonicum WB 4.1-42 = DSM 21790</name>
    <dbReference type="NCBI Taxonomy" id="1121898"/>
    <lineage>
        <taxon>Bacteria</taxon>
        <taxon>Pseudomonadati</taxon>
        <taxon>Bacteroidota</taxon>
        <taxon>Flavobacteriia</taxon>
        <taxon>Flavobacteriales</taxon>
        <taxon>Flavobacteriaceae</taxon>
        <taxon>Flavobacterium</taxon>
    </lineage>
</organism>
<feature type="domain" description="Glycosyl-hydrolase 97 catalytic" evidence="7">
    <location>
        <begin position="309"/>
        <end position="462"/>
    </location>
</feature>
<dbReference type="Proteomes" id="UP000030111">
    <property type="component" value="Unassembled WGS sequence"/>
</dbReference>
<dbReference type="Gene3D" id="2.60.40.1180">
    <property type="entry name" value="Golgi alpha-mannosidase II"/>
    <property type="match status" value="1"/>
</dbReference>
<keyword evidence="4" id="KW-0106">Calcium</keyword>
<feature type="chain" id="PRO_5002003772" evidence="6">
    <location>
        <begin position="26"/>
        <end position="641"/>
    </location>
</feature>
<keyword evidence="11" id="KW-1185">Reference proteome</keyword>
<feature type="domain" description="Glycosyl-hydrolase 97 C-terminal oligomerisation" evidence="9">
    <location>
        <begin position="556"/>
        <end position="641"/>
    </location>
</feature>
<keyword evidence="3" id="KW-0378">Hydrolase</keyword>
<evidence type="ECO:0000259" key="8">
    <source>
        <dbReference type="Pfam" id="PF14508"/>
    </source>
</evidence>
<dbReference type="eggNOG" id="COG3589">
    <property type="taxonomic scope" value="Bacteria"/>
</dbReference>
<dbReference type="InterPro" id="IPR017853">
    <property type="entry name" value="GH"/>
</dbReference>
<evidence type="ECO:0000259" key="9">
    <source>
        <dbReference type="Pfam" id="PF14509"/>
    </source>
</evidence>
<comment type="subunit">
    <text evidence="2">Monomer.</text>
</comment>
<evidence type="ECO:0000313" key="10">
    <source>
        <dbReference type="EMBL" id="KGO94413.1"/>
    </source>
</evidence>
<evidence type="ECO:0000256" key="3">
    <source>
        <dbReference type="ARBA" id="ARBA00022801"/>
    </source>
</evidence>
<accession>A0A0A2MSG5</accession>
<feature type="domain" description="Glycosyl-hydrolase 97 N-terminal" evidence="8">
    <location>
        <begin position="28"/>
        <end position="290"/>
    </location>
</feature>
<dbReference type="Gene3D" id="3.20.20.70">
    <property type="entry name" value="Aldolase class I"/>
    <property type="match status" value="1"/>
</dbReference>
<evidence type="ECO:0000256" key="5">
    <source>
        <dbReference type="ARBA" id="ARBA00023295"/>
    </source>
</evidence>
<dbReference type="GO" id="GO:0030246">
    <property type="term" value="F:carbohydrate binding"/>
    <property type="evidence" value="ECO:0007669"/>
    <property type="project" value="InterPro"/>
</dbReference>
<comment type="cofactor">
    <cofactor evidence="1">
        <name>Ca(2+)</name>
        <dbReference type="ChEBI" id="CHEBI:29108"/>
    </cofactor>
</comment>
<proteinExistence type="predicted"/>
<feature type="signal peptide" evidence="6">
    <location>
        <begin position="1"/>
        <end position="25"/>
    </location>
</feature>
<dbReference type="PANTHER" id="PTHR35803">
    <property type="entry name" value="GLUCAN 1,4-ALPHA-GLUCOSIDASE SUSB-RELATED"/>
    <property type="match status" value="1"/>
</dbReference>
<comment type="caution">
    <text evidence="10">The sequence shown here is derived from an EMBL/GenBank/DDBJ whole genome shotgun (WGS) entry which is preliminary data.</text>
</comment>
<gene>
    <name evidence="10" type="ORF">Q766_05725</name>
</gene>
<dbReference type="SUPFAM" id="SSF51445">
    <property type="entry name" value="(Trans)glycosidases"/>
    <property type="match status" value="1"/>
</dbReference>
<evidence type="ECO:0000256" key="6">
    <source>
        <dbReference type="SAM" id="SignalP"/>
    </source>
</evidence>
<evidence type="ECO:0000256" key="4">
    <source>
        <dbReference type="ARBA" id="ARBA00022837"/>
    </source>
</evidence>